<name>A0A5C3QTA4_9AGAR</name>
<sequence length="225" mass="24804">MYSPALPQHIGILLFTDFEALDAFGPLNCLNALSRSFQLRISIITHSGPSGKPAHTWPTTPGPQNSHFTQGVVPTHSFANSPEDLDLLLVPGGYGVWEETEEMQAAKDFIRNVYPNLKYMCTICTGSALVAMTGLLDNRKATSNKRRFKAIVEKFPRVNWVGAARWVVDGNIYTASGVTAGIDMTLAFIQDVYGKEHADEIADRLEYERVLDSRLDVFAAKNGVV</sequence>
<evidence type="ECO:0000313" key="2">
    <source>
        <dbReference type="EMBL" id="TFL04598.1"/>
    </source>
</evidence>
<dbReference type="Gene3D" id="3.40.50.880">
    <property type="match status" value="1"/>
</dbReference>
<keyword evidence="3" id="KW-1185">Reference proteome</keyword>
<accession>A0A5C3QTA4</accession>
<evidence type="ECO:0000259" key="1">
    <source>
        <dbReference type="Pfam" id="PF01965"/>
    </source>
</evidence>
<feature type="domain" description="DJ-1/PfpI" evidence="1">
    <location>
        <begin position="10"/>
        <end position="190"/>
    </location>
</feature>
<keyword evidence="2" id="KW-0808">Transferase</keyword>
<protein>
    <submittedName>
        <fullName evidence="2">Class I glutamine amidotransferase-like protein</fullName>
    </submittedName>
</protein>
<evidence type="ECO:0000313" key="3">
    <source>
        <dbReference type="Proteomes" id="UP000305067"/>
    </source>
</evidence>
<reference evidence="2 3" key="1">
    <citation type="journal article" date="2019" name="Nat. Ecol. Evol.">
        <title>Megaphylogeny resolves global patterns of mushroom evolution.</title>
        <authorList>
            <person name="Varga T."/>
            <person name="Krizsan K."/>
            <person name="Foldi C."/>
            <person name="Dima B."/>
            <person name="Sanchez-Garcia M."/>
            <person name="Sanchez-Ramirez S."/>
            <person name="Szollosi G.J."/>
            <person name="Szarkandi J.G."/>
            <person name="Papp V."/>
            <person name="Albert L."/>
            <person name="Andreopoulos W."/>
            <person name="Angelini C."/>
            <person name="Antonin V."/>
            <person name="Barry K.W."/>
            <person name="Bougher N.L."/>
            <person name="Buchanan P."/>
            <person name="Buyck B."/>
            <person name="Bense V."/>
            <person name="Catcheside P."/>
            <person name="Chovatia M."/>
            <person name="Cooper J."/>
            <person name="Damon W."/>
            <person name="Desjardin D."/>
            <person name="Finy P."/>
            <person name="Geml J."/>
            <person name="Haridas S."/>
            <person name="Hughes K."/>
            <person name="Justo A."/>
            <person name="Karasinski D."/>
            <person name="Kautmanova I."/>
            <person name="Kiss B."/>
            <person name="Kocsube S."/>
            <person name="Kotiranta H."/>
            <person name="LaButti K.M."/>
            <person name="Lechner B.E."/>
            <person name="Liimatainen K."/>
            <person name="Lipzen A."/>
            <person name="Lukacs Z."/>
            <person name="Mihaltcheva S."/>
            <person name="Morgado L.N."/>
            <person name="Niskanen T."/>
            <person name="Noordeloos M.E."/>
            <person name="Ohm R.A."/>
            <person name="Ortiz-Santana B."/>
            <person name="Ovrebo C."/>
            <person name="Racz N."/>
            <person name="Riley R."/>
            <person name="Savchenko A."/>
            <person name="Shiryaev A."/>
            <person name="Soop K."/>
            <person name="Spirin V."/>
            <person name="Szebenyi C."/>
            <person name="Tomsovsky M."/>
            <person name="Tulloss R.E."/>
            <person name="Uehling J."/>
            <person name="Grigoriev I.V."/>
            <person name="Vagvolgyi C."/>
            <person name="Papp T."/>
            <person name="Martin F.M."/>
            <person name="Miettinen O."/>
            <person name="Hibbett D.S."/>
            <person name="Nagy L.G."/>
        </authorList>
    </citation>
    <scope>NUCLEOTIDE SEQUENCE [LARGE SCALE GENOMIC DNA]</scope>
    <source>
        <strain evidence="2 3">CBS 309.79</strain>
    </source>
</reference>
<dbReference type="Proteomes" id="UP000305067">
    <property type="component" value="Unassembled WGS sequence"/>
</dbReference>
<organism evidence="2 3">
    <name type="scientific">Pterulicium gracile</name>
    <dbReference type="NCBI Taxonomy" id="1884261"/>
    <lineage>
        <taxon>Eukaryota</taxon>
        <taxon>Fungi</taxon>
        <taxon>Dikarya</taxon>
        <taxon>Basidiomycota</taxon>
        <taxon>Agaricomycotina</taxon>
        <taxon>Agaricomycetes</taxon>
        <taxon>Agaricomycetidae</taxon>
        <taxon>Agaricales</taxon>
        <taxon>Pleurotineae</taxon>
        <taxon>Pterulaceae</taxon>
        <taxon>Pterulicium</taxon>
    </lineage>
</organism>
<gene>
    <name evidence="2" type="ORF">BDV98DRAFT_324469</name>
</gene>
<dbReference type="EMBL" id="ML178818">
    <property type="protein sequence ID" value="TFL04598.1"/>
    <property type="molecule type" value="Genomic_DNA"/>
</dbReference>
<dbReference type="PANTHER" id="PTHR43130">
    <property type="entry name" value="ARAC-FAMILY TRANSCRIPTIONAL REGULATOR"/>
    <property type="match status" value="1"/>
</dbReference>
<dbReference type="InterPro" id="IPR002818">
    <property type="entry name" value="DJ-1/PfpI"/>
</dbReference>
<dbReference type="STRING" id="1884261.A0A5C3QTA4"/>
<dbReference type="AlphaFoldDB" id="A0A5C3QTA4"/>
<dbReference type="InterPro" id="IPR029062">
    <property type="entry name" value="Class_I_gatase-like"/>
</dbReference>
<dbReference type="SUPFAM" id="SSF52317">
    <property type="entry name" value="Class I glutamine amidotransferase-like"/>
    <property type="match status" value="1"/>
</dbReference>
<dbReference type="OrthoDB" id="543156at2759"/>
<dbReference type="InterPro" id="IPR052158">
    <property type="entry name" value="INH-QAR"/>
</dbReference>
<dbReference type="PANTHER" id="PTHR43130:SF15">
    <property type="entry name" value="THIJ_PFPI FAMILY PROTEIN (AFU_ORTHOLOGUE AFUA_5G14240)"/>
    <property type="match status" value="1"/>
</dbReference>
<proteinExistence type="predicted"/>
<dbReference type="CDD" id="cd03139">
    <property type="entry name" value="GATase1_PfpI_2"/>
    <property type="match status" value="1"/>
</dbReference>
<keyword evidence="2" id="KW-0315">Glutamine amidotransferase</keyword>
<dbReference type="Pfam" id="PF01965">
    <property type="entry name" value="DJ-1_PfpI"/>
    <property type="match status" value="1"/>
</dbReference>
<dbReference type="GO" id="GO:0016740">
    <property type="term" value="F:transferase activity"/>
    <property type="evidence" value="ECO:0007669"/>
    <property type="project" value="UniProtKB-KW"/>
</dbReference>